<sequence length="90" mass="10297">MGTRTKSGTSPQVRVLADVEPWWNPPWPMRWQYAYHHARTHPHTSRATRWITAQGQAWPLLHPGQQELLAALGISVGRQLSFQRGRSCSL</sequence>
<accession>A0A941FA94</accession>
<proteinExistence type="predicted"/>
<protein>
    <submittedName>
        <fullName evidence="1">Uncharacterized protein</fullName>
    </submittedName>
</protein>
<dbReference type="AlphaFoldDB" id="A0A941FA94"/>
<dbReference type="EMBL" id="JAGTPG010000002">
    <property type="protein sequence ID" value="MBR8639639.1"/>
    <property type="molecule type" value="Genomic_DNA"/>
</dbReference>
<name>A0A941FA94_9ACTN</name>
<dbReference type="Proteomes" id="UP000682308">
    <property type="component" value="Unassembled WGS sequence"/>
</dbReference>
<reference evidence="1 2" key="1">
    <citation type="submission" date="2021-04" db="EMBL/GenBank/DDBJ databases">
        <title>Characterization of the biosynthetic gene cluster of new lipopeptides with antitumor activity in the genome of the marine Streptomyces PHM034.</title>
        <authorList>
            <person name="Ceniceros A."/>
            <person name="Canedo L."/>
            <person name="Mendez C."/>
            <person name="Olano C."/>
            <person name="Schleissner C."/>
            <person name="Cuevas C."/>
            <person name="De La Calle F."/>
            <person name="Salas J.A."/>
        </authorList>
    </citation>
    <scope>NUCLEOTIDE SEQUENCE [LARGE SCALE GENOMIC DNA]</scope>
    <source>
        <strain evidence="1 2">PHM034</strain>
    </source>
</reference>
<evidence type="ECO:0000313" key="2">
    <source>
        <dbReference type="Proteomes" id="UP000682308"/>
    </source>
</evidence>
<keyword evidence="2" id="KW-1185">Reference proteome</keyword>
<organism evidence="1 2">
    <name type="scientific">Streptomyces tuirus</name>
    <dbReference type="NCBI Taxonomy" id="68278"/>
    <lineage>
        <taxon>Bacteria</taxon>
        <taxon>Bacillati</taxon>
        <taxon>Actinomycetota</taxon>
        <taxon>Actinomycetes</taxon>
        <taxon>Kitasatosporales</taxon>
        <taxon>Streptomycetaceae</taxon>
        <taxon>Streptomyces</taxon>
    </lineage>
</organism>
<gene>
    <name evidence="1" type="ORF">KEF29_10820</name>
</gene>
<comment type="caution">
    <text evidence="1">The sequence shown here is derived from an EMBL/GenBank/DDBJ whole genome shotgun (WGS) entry which is preliminary data.</text>
</comment>
<evidence type="ECO:0000313" key="1">
    <source>
        <dbReference type="EMBL" id="MBR8639639.1"/>
    </source>
</evidence>